<dbReference type="AlphaFoldDB" id="A0AAV6JLN6"/>
<gene>
    <name evidence="3" type="ORF">RHGRI_021860</name>
</gene>
<proteinExistence type="predicted"/>
<feature type="transmembrane region" description="Helical" evidence="2">
    <location>
        <begin position="423"/>
        <end position="441"/>
    </location>
</feature>
<sequence>MAEWGRDVRDDHRISDVVIHDDVEKLRSYMRSPRGTGCLEYPLYRLEFAKSLSLLHAVNIATAMLEGRLGARIDVNEYNLLHHAARMNDPELVQLFLSHGARTDIRLTKELAMGDKGLLPLAIALDATRSLYNWTLYPRDQSHQTILNLIVTLCDPKMDDALASTKLIAGSSKDVEEEAFYCAMEGKLIDLAVLLIVAREKVLVPLTFPSEDGAGSTRRITIHQYVKDQIVTLIFEEIKLRREFKPEELTQVQRNIMVMRAIGLLLEVFEKAGSTIDEYRQSQKFKAMREQKEKDEKDLALRLEEAGFKFEAGDFHFSITDWFGNTVFSVFLNCVSYLCTFIDLISVLVLAQVNYYVLLWLNGAYSISTFFFLVDSLNSHDTVGTPIEHLETLSDESSQYFSPPLPLLQRTNVPFSQGVRNSYMFLVVLLFYGSVVPWRYMSSQYPLRTPIKSLEIPSDKSSKFFNPGFPLMQQRDASSHARKEIPHDGDRLSVSTHPLLKTSVLSSMEKSNNADQIAESISGSQYSAKVDVQVKKNRTKVIVQNAAKYLSREKLAYIARFIKSFCCDVEVFATRGQSLSLSQYIESQDKAAAFEPLDCDPKRCPNQVIDSLYKGDGDAGQQTSHTYYQTKEKKSVVRRIGLASFGLTIHGSNWPWHSQQDMLQLQWLRSSLASATGSTQDGAMACSLRGKEQLALLWHVFDIKH</sequence>
<dbReference type="PROSITE" id="PS50297">
    <property type="entry name" value="ANK_REP_REGION"/>
    <property type="match status" value="1"/>
</dbReference>
<evidence type="ECO:0000313" key="4">
    <source>
        <dbReference type="Proteomes" id="UP000823749"/>
    </source>
</evidence>
<keyword evidence="1" id="KW-0040">ANK repeat</keyword>
<dbReference type="Gene3D" id="1.25.40.20">
    <property type="entry name" value="Ankyrin repeat-containing domain"/>
    <property type="match status" value="1"/>
</dbReference>
<feature type="repeat" description="ANK" evidence="1">
    <location>
        <begin position="76"/>
        <end position="108"/>
    </location>
</feature>
<dbReference type="EMBL" id="JACTNZ010000007">
    <property type="protein sequence ID" value="KAG5542136.1"/>
    <property type="molecule type" value="Genomic_DNA"/>
</dbReference>
<reference evidence="3" key="1">
    <citation type="submission" date="2020-08" db="EMBL/GenBank/DDBJ databases">
        <title>Plant Genome Project.</title>
        <authorList>
            <person name="Zhang R.-G."/>
        </authorList>
    </citation>
    <scope>NUCLEOTIDE SEQUENCE</scope>
    <source>
        <strain evidence="3">WSP0</strain>
        <tissue evidence="3">Leaf</tissue>
    </source>
</reference>
<keyword evidence="4" id="KW-1185">Reference proteome</keyword>
<feature type="transmembrane region" description="Helical" evidence="2">
    <location>
        <begin position="357"/>
        <end position="374"/>
    </location>
</feature>
<protein>
    <submittedName>
        <fullName evidence="3">Uncharacterized protein</fullName>
    </submittedName>
</protein>
<keyword evidence="2" id="KW-1133">Transmembrane helix</keyword>
<keyword evidence="2" id="KW-0812">Transmembrane</keyword>
<comment type="caution">
    <text evidence="3">The sequence shown here is derived from an EMBL/GenBank/DDBJ whole genome shotgun (WGS) entry which is preliminary data.</text>
</comment>
<dbReference type="InterPro" id="IPR036770">
    <property type="entry name" value="Ankyrin_rpt-contain_sf"/>
</dbReference>
<feature type="transmembrane region" description="Helical" evidence="2">
    <location>
        <begin position="327"/>
        <end position="350"/>
    </location>
</feature>
<dbReference type="Proteomes" id="UP000823749">
    <property type="component" value="Chromosome 7"/>
</dbReference>
<dbReference type="PROSITE" id="PS50088">
    <property type="entry name" value="ANK_REPEAT"/>
    <property type="match status" value="1"/>
</dbReference>
<keyword evidence="2" id="KW-0472">Membrane</keyword>
<dbReference type="InterPro" id="IPR002110">
    <property type="entry name" value="Ankyrin_rpt"/>
</dbReference>
<evidence type="ECO:0000256" key="1">
    <source>
        <dbReference type="PROSITE-ProRule" id="PRU00023"/>
    </source>
</evidence>
<organism evidence="3 4">
    <name type="scientific">Rhododendron griersonianum</name>
    <dbReference type="NCBI Taxonomy" id="479676"/>
    <lineage>
        <taxon>Eukaryota</taxon>
        <taxon>Viridiplantae</taxon>
        <taxon>Streptophyta</taxon>
        <taxon>Embryophyta</taxon>
        <taxon>Tracheophyta</taxon>
        <taxon>Spermatophyta</taxon>
        <taxon>Magnoliopsida</taxon>
        <taxon>eudicotyledons</taxon>
        <taxon>Gunneridae</taxon>
        <taxon>Pentapetalae</taxon>
        <taxon>asterids</taxon>
        <taxon>Ericales</taxon>
        <taxon>Ericaceae</taxon>
        <taxon>Ericoideae</taxon>
        <taxon>Rhodoreae</taxon>
        <taxon>Rhododendron</taxon>
    </lineage>
</organism>
<evidence type="ECO:0000313" key="3">
    <source>
        <dbReference type="EMBL" id="KAG5542136.1"/>
    </source>
</evidence>
<dbReference type="SMART" id="SM00248">
    <property type="entry name" value="ANK"/>
    <property type="match status" value="1"/>
</dbReference>
<evidence type="ECO:0000256" key="2">
    <source>
        <dbReference type="SAM" id="Phobius"/>
    </source>
</evidence>
<name>A0AAV6JLN6_9ERIC</name>
<accession>A0AAV6JLN6</accession>
<dbReference type="SUPFAM" id="SSF48403">
    <property type="entry name" value="Ankyrin repeat"/>
    <property type="match status" value="1"/>
</dbReference>